<dbReference type="EMBL" id="JAAMPC010000012">
    <property type="protein sequence ID" value="KAG2275784.1"/>
    <property type="molecule type" value="Genomic_DNA"/>
</dbReference>
<keyword evidence="3" id="KW-1185">Reference proteome</keyword>
<comment type="caution">
    <text evidence="2">The sequence shown here is derived from an EMBL/GenBank/DDBJ whole genome shotgun (WGS) entry which is preliminary data.</text>
</comment>
<gene>
    <name evidence="2" type="ORF">Bca52824_058339</name>
</gene>
<protein>
    <submittedName>
        <fullName evidence="2">Uncharacterized protein</fullName>
    </submittedName>
</protein>
<evidence type="ECO:0000256" key="1">
    <source>
        <dbReference type="SAM" id="Coils"/>
    </source>
</evidence>
<feature type="coiled-coil region" evidence="1">
    <location>
        <begin position="102"/>
        <end position="132"/>
    </location>
</feature>
<sequence length="254" mass="29100">MPHVKYLLFKDAYVDAARTKVLSDGSMNYVVELYDTALKDTISKLKQSDKLVRARDTVLNRKMSEFRAAIDKAAAEQSRLLAGKKAQKEKFMEKFGELKDKFKNAGEKIGGLERERATLEKEKTALEEKRVATALRHLKEVNRLRDSRSYEVTHERVRVQTAMIVKSNHRFAKIRDLEKRRGDFVTARSLQSQAFGTKKCLEALKESGIDIPQETIDLFAEQEKEFEAEAKRLNVGGIPEELLCLSPLHLRPTF</sequence>
<dbReference type="Proteomes" id="UP000886595">
    <property type="component" value="Unassembled WGS sequence"/>
</dbReference>
<dbReference type="OrthoDB" id="10495333at2759"/>
<keyword evidence="1" id="KW-0175">Coiled coil</keyword>
<dbReference type="AlphaFoldDB" id="A0A8X7QZ73"/>
<accession>A0A8X7QZ73</accession>
<reference evidence="2 3" key="1">
    <citation type="submission" date="2020-02" db="EMBL/GenBank/DDBJ databases">
        <authorList>
            <person name="Ma Q."/>
            <person name="Huang Y."/>
            <person name="Song X."/>
            <person name="Pei D."/>
        </authorList>
    </citation>
    <scope>NUCLEOTIDE SEQUENCE [LARGE SCALE GENOMIC DNA]</scope>
    <source>
        <strain evidence="2">Sxm20200214</strain>
        <tissue evidence="2">Leaf</tissue>
    </source>
</reference>
<name>A0A8X7QZ73_BRACI</name>
<organism evidence="2 3">
    <name type="scientific">Brassica carinata</name>
    <name type="common">Ethiopian mustard</name>
    <name type="synonym">Abyssinian cabbage</name>
    <dbReference type="NCBI Taxonomy" id="52824"/>
    <lineage>
        <taxon>Eukaryota</taxon>
        <taxon>Viridiplantae</taxon>
        <taxon>Streptophyta</taxon>
        <taxon>Embryophyta</taxon>
        <taxon>Tracheophyta</taxon>
        <taxon>Spermatophyta</taxon>
        <taxon>Magnoliopsida</taxon>
        <taxon>eudicotyledons</taxon>
        <taxon>Gunneridae</taxon>
        <taxon>Pentapetalae</taxon>
        <taxon>rosids</taxon>
        <taxon>malvids</taxon>
        <taxon>Brassicales</taxon>
        <taxon>Brassicaceae</taxon>
        <taxon>Brassiceae</taxon>
        <taxon>Brassica</taxon>
    </lineage>
</organism>
<proteinExistence type="predicted"/>
<evidence type="ECO:0000313" key="3">
    <source>
        <dbReference type="Proteomes" id="UP000886595"/>
    </source>
</evidence>
<evidence type="ECO:0000313" key="2">
    <source>
        <dbReference type="EMBL" id="KAG2275784.1"/>
    </source>
</evidence>